<comment type="caution">
    <text evidence="4">The sequence shown here is derived from an EMBL/GenBank/DDBJ whole genome shotgun (WGS) entry which is preliminary data.</text>
</comment>
<evidence type="ECO:0000256" key="1">
    <source>
        <dbReference type="ARBA" id="ARBA00022679"/>
    </source>
</evidence>
<dbReference type="GO" id="GO:0047324">
    <property type="term" value="F:phosphoenolpyruvate-glycerone phosphotransferase activity"/>
    <property type="evidence" value="ECO:0007669"/>
    <property type="project" value="UniProtKB-EC"/>
</dbReference>
<dbReference type="InterPro" id="IPR012737">
    <property type="entry name" value="DhaK_L_YcgS"/>
</dbReference>
<dbReference type="InterPro" id="IPR004007">
    <property type="entry name" value="DhaL_dom"/>
</dbReference>
<accession>A0A198G8Z8</accession>
<dbReference type="EMBL" id="LXEN01000051">
    <property type="protein sequence ID" value="OAT33239.1"/>
    <property type="molecule type" value="Genomic_DNA"/>
</dbReference>
<keyword evidence="5" id="KW-1185">Reference proteome</keyword>
<dbReference type="RefSeq" id="WP_066748653.1">
    <property type="nucleotide sequence ID" value="NZ_LXEN01000051.1"/>
</dbReference>
<dbReference type="STRING" id="1354337.M983_1216"/>
<dbReference type="GO" id="GO:0005829">
    <property type="term" value="C:cytosol"/>
    <property type="evidence" value="ECO:0007669"/>
    <property type="project" value="TreeGrafter"/>
</dbReference>
<dbReference type="Gene3D" id="1.25.40.340">
    <property type="match status" value="1"/>
</dbReference>
<dbReference type="InterPro" id="IPR050861">
    <property type="entry name" value="Dihydroxyacetone_Kinase"/>
</dbReference>
<keyword evidence="1 4" id="KW-0808">Transferase</keyword>
<dbReference type="SMART" id="SM01120">
    <property type="entry name" value="Dak2"/>
    <property type="match status" value="1"/>
</dbReference>
<name>A0A198G8Z8_9GAMM</name>
<dbReference type="EC" id="2.7.1.121" evidence="4"/>
<dbReference type="EC" id="2.7.-.-" evidence="4"/>
<dbReference type="EC" id="2.7.1.29" evidence="4"/>
<dbReference type="PROSITE" id="PS51480">
    <property type="entry name" value="DHAL"/>
    <property type="match status" value="1"/>
</dbReference>
<dbReference type="PANTHER" id="PTHR28629:SF4">
    <property type="entry name" value="TRIOKINASE_FMN CYCLASE"/>
    <property type="match status" value="1"/>
</dbReference>
<dbReference type="PATRIC" id="fig|1354337.4.peg.1237"/>
<evidence type="ECO:0000313" key="4">
    <source>
        <dbReference type="EMBL" id="OAT33239.1"/>
    </source>
</evidence>
<gene>
    <name evidence="4" type="ORF">M983_1216</name>
</gene>
<dbReference type="OrthoDB" id="9800291at2"/>
<dbReference type="GO" id="GO:0019563">
    <property type="term" value="P:glycerol catabolic process"/>
    <property type="evidence" value="ECO:0007669"/>
    <property type="project" value="TreeGrafter"/>
</dbReference>
<dbReference type="NCBIfam" id="TIGR02365">
    <property type="entry name" value="dha_L_ycgS"/>
    <property type="match status" value="1"/>
</dbReference>
<keyword evidence="2" id="KW-0418">Kinase</keyword>
<sequence>MALTNTQVILWLQQCAQLFEKNSDYLTDLDREIGDADHGLNMNRGFKKVLEKLPEFENKDIGFILKNTGMTLLSNIGGASGPLFGTFFIRGAKPAAGLESLDLNQLYDVFKDGVDGIVSRGKAQPSDKTMCDAWWPVLDALKQANDDKLSIKEAVTKALDAAKKGAEDTIPMQAKKGRASYLGERSMGHKDPGSASVVFILQALTESLDK</sequence>
<reference evidence="4 5" key="1">
    <citation type="submission" date="2016-04" db="EMBL/GenBank/DDBJ databases">
        <title>ATOL: Assembling a taxonomically balanced genome-scale reconstruction of the evolutionary history of the Enterobacteriaceae.</title>
        <authorList>
            <person name="Plunkett G.III."/>
            <person name="Neeno-Eckwall E.C."/>
            <person name="Glasner J.D."/>
            <person name="Perna N.T."/>
        </authorList>
    </citation>
    <scope>NUCLEOTIDE SEQUENCE [LARGE SCALE GENOMIC DNA]</scope>
    <source>
        <strain evidence="4 5">ATCC 19692</strain>
    </source>
</reference>
<dbReference type="InterPro" id="IPR036117">
    <property type="entry name" value="DhaL_dom_sf"/>
</dbReference>
<dbReference type="Pfam" id="PF02734">
    <property type="entry name" value="Dak2"/>
    <property type="match status" value="1"/>
</dbReference>
<evidence type="ECO:0000256" key="2">
    <source>
        <dbReference type="ARBA" id="ARBA00022777"/>
    </source>
</evidence>
<dbReference type="SUPFAM" id="SSF101473">
    <property type="entry name" value="DhaL-like"/>
    <property type="match status" value="1"/>
</dbReference>
<dbReference type="GO" id="GO:0004371">
    <property type="term" value="F:glycerone kinase activity"/>
    <property type="evidence" value="ECO:0007669"/>
    <property type="project" value="UniProtKB-EC"/>
</dbReference>
<evidence type="ECO:0000259" key="3">
    <source>
        <dbReference type="PROSITE" id="PS51480"/>
    </source>
</evidence>
<dbReference type="AlphaFoldDB" id="A0A198G8Z8"/>
<feature type="domain" description="DhaL" evidence="3">
    <location>
        <begin position="6"/>
        <end position="206"/>
    </location>
</feature>
<dbReference type="PANTHER" id="PTHR28629">
    <property type="entry name" value="TRIOKINASE/FMN CYCLASE"/>
    <property type="match status" value="1"/>
</dbReference>
<organism evidence="4 5">
    <name type="scientific">Proteus myxofaciens ATCC 19692</name>
    <dbReference type="NCBI Taxonomy" id="1354337"/>
    <lineage>
        <taxon>Bacteria</taxon>
        <taxon>Pseudomonadati</taxon>
        <taxon>Pseudomonadota</taxon>
        <taxon>Gammaproteobacteria</taxon>
        <taxon>Enterobacterales</taxon>
        <taxon>Morganellaceae</taxon>
        <taxon>Proteus</taxon>
    </lineage>
</organism>
<dbReference type="FunFam" id="1.25.40.340:FF:000002">
    <property type="entry name" value="Dihydroxyacetone kinase, L subunit"/>
    <property type="match status" value="1"/>
</dbReference>
<keyword evidence="4" id="KW-0670">Pyruvate</keyword>
<proteinExistence type="predicted"/>
<dbReference type="Proteomes" id="UP000094023">
    <property type="component" value="Unassembled WGS sequence"/>
</dbReference>
<evidence type="ECO:0000313" key="5">
    <source>
        <dbReference type="Proteomes" id="UP000094023"/>
    </source>
</evidence>
<protein>
    <submittedName>
        <fullName evidence="4">Phosphoenolpyruvate-dihydroxyacetone phosphotransferase ADP-binding subunit</fullName>
        <ecNumber evidence="4">2.7.-.-</ecNumber>
        <ecNumber evidence="4">2.7.1.121</ecNumber>
        <ecNumber evidence="4">2.7.1.29</ecNumber>
    </submittedName>
</protein>